<name>A0A7T5RK12_9BACT</name>
<organism evidence="2 3">
    <name type="scientific">Candidatus Sungiibacteriota bacterium</name>
    <dbReference type="NCBI Taxonomy" id="2750080"/>
    <lineage>
        <taxon>Bacteria</taxon>
        <taxon>Candidatus Sungiibacteriota</taxon>
    </lineage>
</organism>
<accession>A0A7T5RK12</accession>
<proteinExistence type="predicted"/>
<keyword evidence="1" id="KW-0472">Membrane</keyword>
<evidence type="ECO:0000313" key="2">
    <source>
        <dbReference type="EMBL" id="QQG45592.1"/>
    </source>
</evidence>
<evidence type="ECO:0000256" key="1">
    <source>
        <dbReference type="SAM" id="Phobius"/>
    </source>
</evidence>
<dbReference type="EMBL" id="CP066690">
    <property type="protein sequence ID" value="QQG45592.1"/>
    <property type="molecule type" value="Genomic_DNA"/>
</dbReference>
<sequence length="178" mass="20712">MPNQIIDLRQSTRVKAAESDYHPREIVPTSIEWTAYEYRPKEHGQVWFLTLGAVTLFLVILGFVIRNYFFVVFIVLAYAVIILYTKRGPQKFSAALAKEGVRFGKMLYKFSDLKSFWIFNYGDQAELSLETTKTISQFIRLPLGSIRAETVRNFMIKYLPEEEHQELITDKITRGLGF</sequence>
<evidence type="ECO:0008006" key="4">
    <source>
        <dbReference type="Google" id="ProtNLM"/>
    </source>
</evidence>
<keyword evidence="1" id="KW-1133">Transmembrane helix</keyword>
<reference evidence="2 3" key="1">
    <citation type="submission" date="2020-07" db="EMBL/GenBank/DDBJ databases">
        <title>Huge and variable diversity of episymbiotic CPR bacteria and DPANN archaea in groundwater ecosystems.</title>
        <authorList>
            <person name="He C.Y."/>
            <person name="Keren R."/>
            <person name="Whittaker M."/>
            <person name="Farag I.F."/>
            <person name="Doudna J."/>
            <person name="Cate J.H.D."/>
            <person name="Banfield J.F."/>
        </authorList>
    </citation>
    <scope>NUCLEOTIDE SEQUENCE [LARGE SCALE GENOMIC DNA]</scope>
    <source>
        <strain evidence="2">NC_groundwater_541_Ag_S-0.1um_46_50</strain>
    </source>
</reference>
<keyword evidence="1" id="KW-0812">Transmembrane</keyword>
<feature type="transmembrane region" description="Helical" evidence="1">
    <location>
        <begin position="69"/>
        <end position="85"/>
    </location>
</feature>
<protein>
    <recommendedName>
        <fullName evidence="4">DUF5673 domain-containing protein</fullName>
    </recommendedName>
</protein>
<dbReference type="AlphaFoldDB" id="A0A7T5RK12"/>
<evidence type="ECO:0000313" key="3">
    <source>
        <dbReference type="Proteomes" id="UP000595618"/>
    </source>
</evidence>
<dbReference type="Proteomes" id="UP000595618">
    <property type="component" value="Chromosome"/>
</dbReference>
<gene>
    <name evidence="2" type="ORF">HYW89_01555</name>
</gene>
<feature type="transmembrane region" description="Helical" evidence="1">
    <location>
        <begin position="46"/>
        <end position="63"/>
    </location>
</feature>